<keyword evidence="2" id="KW-1185">Reference proteome</keyword>
<name>A0A4Q5N3R1_9MICO</name>
<accession>A0A4Q5N3R1</accession>
<evidence type="ECO:0000313" key="1">
    <source>
        <dbReference type="EMBL" id="RYV52806.1"/>
    </source>
</evidence>
<proteinExistence type="predicted"/>
<dbReference type="RefSeq" id="WP_130100795.1">
    <property type="nucleotide sequence ID" value="NZ_SDWW01000002.1"/>
</dbReference>
<evidence type="ECO:0000313" key="2">
    <source>
        <dbReference type="Proteomes" id="UP000293764"/>
    </source>
</evidence>
<organism evidence="1 2">
    <name type="scientific">Pengzhenrongella frigida</name>
    <dbReference type="NCBI Taxonomy" id="1259133"/>
    <lineage>
        <taxon>Bacteria</taxon>
        <taxon>Bacillati</taxon>
        <taxon>Actinomycetota</taxon>
        <taxon>Actinomycetes</taxon>
        <taxon>Micrococcales</taxon>
        <taxon>Pengzhenrongella</taxon>
    </lineage>
</organism>
<dbReference type="EMBL" id="SDWW01000002">
    <property type="protein sequence ID" value="RYV52806.1"/>
    <property type="molecule type" value="Genomic_DNA"/>
</dbReference>
<gene>
    <name evidence="1" type="ORF">EUA98_00935</name>
</gene>
<protein>
    <submittedName>
        <fullName evidence="1">Uncharacterized protein</fullName>
    </submittedName>
</protein>
<sequence length="74" mass="8064">MSTEAVQDGKVVDPTVLADVDDPREAIEVGVLMANGRLVGRHFATRAEATAWARPEEGDRVVEFNVLCECDFTS</sequence>
<reference evidence="1 2" key="1">
    <citation type="submission" date="2019-01" db="EMBL/GenBank/DDBJ databases">
        <title>Novel species of Cellulomonas.</title>
        <authorList>
            <person name="Liu Q."/>
            <person name="Xin Y.-H."/>
        </authorList>
    </citation>
    <scope>NUCLEOTIDE SEQUENCE [LARGE SCALE GENOMIC DNA]</scope>
    <source>
        <strain evidence="1 2">HLT2-17</strain>
    </source>
</reference>
<dbReference type="Proteomes" id="UP000293764">
    <property type="component" value="Unassembled WGS sequence"/>
</dbReference>
<dbReference type="OrthoDB" id="4829211at2"/>
<dbReference type="AlphaFoldDB" id="A0A4Q5N3R1"/>
<comment type="caution">
    <text evidence="1">The sequence shown here is derived from an EMBL/GenBank/DDBJ whole genome shotgun (WGS) entry which is preliminary data.</text>
</comment>